<accession>A0A1B7LZ19</accession>
<reference evidence="1 2" key="1">
    <citation type="submission" date="2016-04" db="EMBL/GenBank/DDBJ databases">
        <title>First whole genome shotgun sequence of the bacterium Enteractinococcus sp. strain UASWS1574.</title>
        <authorList>
            <person name="Crovadore J."/>
            <person name="Chablais R."/>
            <person name="Lefort F."/>
        </authorList>
    </citation>
    <scope>NUCLEOTIDE SEQUENCE [LARGE SCALE GENOMIC DNA]</scope>
    <source>
        <strain evidence="1 2">UASWS1574</strain>
    </source>
</reference>
<dbReference type="AlphaFoldDB" id="A0A1B7LZ19"/>
<organism evidence="1 2">
    <name type="scientific">Enteractinococcus helveticum</name>
    <dbReference type="NCBI Taxonomy" id="1837282"/>
    <lineage>
        <taxon>Bacteria</taxon>
        <taxon>Bacillati</taxon>
        <taxon>Actinomycetota</taxon>
        <taxon>Actinomycetes</taxon>
        <taxon>Micrococcales</taxon>
        <taxon>Micrococcaceae</taxon>
    </lineage>
</organism>
<dbReference type="EMBL" id="LXEY01000019">
    <property type="protein sequence ID" value="OAV60640.1"/>
    <property type="molecule type" value="Genomic_DNA"/>
</dbReference>
<sequence length="232" mass="25310">MTQGVRLSFQRGSSAGIQYHRPKLMPLEDFEHHSGGIDPAEVFSAAQIIAAKLVATGQDPDADDATVDWLVDLVDDVGLDTMARMWANAPAVTYGGALWRLYALQQATQRDGDRWAAWYRAGYEAYVSRVIAGAAEPPQAKDLQTLITKILTGVYAGDFAIALERGGAYARVIAAGQHQHAEQIEDHHPAAAAALEQRSTKLQRTATELELCAAAWRQGRLETESAERRPTN</sequence>
<protein>
    <submittedName>
        <fullName evidence="1">Uncharacterized protein</fullName>
    </submittedName>
</protein>
<comment type="caution">
    <text evidence="1">The sequence shown here is derived from an EMBL/GenBank/DDBJ whole genome shotgun (WGS) entry which is preliminary data.</text>
</comment>
<proteinExistence type="predicted"/>
<dbReference type="OrthoDB" id="5188280at2"/>
<keyword evidence="2" id="KW-1185">Reference proteome</keyword>
<dbReference type="STRING" id="1837282.A6F49_11890"/>
<dbReference type="Proteomes" id="UP000078292">
    <property type="component" value="Unassembled WGS sequence"/>
</dbReference>
<evidence type="ECO:0000313" key="1">
    <source>
        <dbReference type="EMBL" id="OAV60640.1"/>
    </source>
</evidence>
<gene>
    <name evidence="1" type="ORF">A6F49_11890</name>
</gene>
<evidence type="ECO:0000313" key="2">
    <source>
        <dbReference type="Proteomes" id="UP000078292"/>
    </source>
</evidence>
<name>A0A1B7LZ19_9MICC</name>